<organism evidence="1 2">
    <name type="scientific">Thermoflexibacter ruber</name>
    <dbReference type="NCBI Taxonomy" id="1003"/>
    <lineage>
        <taxon>Bacteria</taxon>
        <taxon>Pseudomonadati</taxon>
        <taxon>Bacteroidota</taxon>
        <taxon>Cytophagia</taxon>
        <taxon>Cytophagales</taxon>
        <taxon>Thermoflexibacteraceae</taxon>
        <taxon>Thermoflexibacter</taxon>
    </lineage>
</organism>
<accession>A0A1I2IKV9</accession>
<keyword evidence="2" id="KW-1185">Reference proteome</keyword>
<sequence>MIFLKDLECVCEILYTFVTLSLTLKKQSINNEKI</sequence>
<dbReference type="Proteomes" id="UP000199513">
    <property type="component" value="Unassembled WGS sequence"/>
</dbReference>
<evidence type="ECO:0000313" key="2">
    <source>
        <dbReference type="Proteomes" id="UP000199513"/>
    </source>
</evidence>
<proteinExistence type="predicted"/>
<protein>
    <submittedName>
        <fullName evidence="1">Uncharacterized protein</fullName>
    </submittedName>
</protein>
<dbReference type="EMBL" id="FONY01000033">
    <property type="protein sequence ID" value="SFF42320.1"/>
    <property type="molecule type" value="Genomic_DNA"/>
</dbReference>
<evidence type="ECO:0000313" key="1">
    <source>
        <dbReference type="EMBL" id="SFF42320.1"/>
    </source>
</evidence>
<dbReference type="AlphaFoldDB" id="A0A1I2IKV9"/>
<name>A0A1I2IKV9_9BACT</name>
<gene>
    <name evidence="1" type="ORF">SAMN04488541_10336</name>
</gene>
<dbReference type="STRING" id="1003.SAMN04488541_10336"/>
<reference evidence="1 2" key="1">
    <citation type="submission" date="2016-10" db="EMBL/GenBank/DDBJ databases">
        <authorList>
            <person name="de Groot N.N."/>
        </authorList>
    </citation>
    <scope>NUCLEOTIDE SEQUENCE [LARGE SCALE GENOMIC DNA]</scope>
    <source>
        <strain>GEY</strain>
        <strain evidence="2">DSM 9560</strain>
    </source>
</reference>